<protein>
    <submittedName>
        <fullName evidence="1">Amidoligase family protein</fullName>
    </submittedName>
</protein>
<name>A0A9D0Z1N9_9FIRM</name>
<organism evidence="1 2">
    <name type="scientific">Candidatus Faecousia excrementigallinarum</name>
    <dbReference type="NCBI Taxonomy" id="2840806"/>
    <lineage>
        <taxon>Bacteria</taxon>
        <taxon>Bacillati</taxon>
        <taxon>Bacillota</taxon>
        <taxon>Clostridia</taxon>
        <taxon>Eubacteriales</taxon>
        <taxon>Oscillospiraceae</taxon>
        <taxon>Faecousia</taxon>
    </lineage>
</organism>
<reference evidence="1" key="2">
    <citation type="journal article" date="2021" name="PeerJ">
        <title>Extensive microbial diversity within the chicken gut microbiome revealed by metagenomics and culture.</title>
        <authorList>
            <person name="Gilroy R."/>
            <person name="Ravi A."/>
            <person name="Getino M."/>
            <person name="Pursley I."/>
            <person name="Horton D.L."/>
            <person name="Alikhan N.F."/>
            <person name="Baker D."/>
            <person name="Gharbi K."/>
            <person name="Hall N."/>
            <person name="Watson M."/>
            <person name="Adriaenssens E.M."/>
            <person name="Foster-Nyarko E."/>
            <person name="Jarju S."/>
            <person name="Secka A."/>
            <person name="Antonio M."/>
            <person name="Oren A."/>
            <person name="Chaudhuri R.R."/>
            <person name="La Ragione R."/>
            <person name="Hildebrand F."/>
            <person name="Pallen M.J."/>
        </authorList>
    </citation>
    <scope>NUCLEOTIDE SEQUENCE</scope>
    <source>
        <strain evidence="1">13361</strain>
    </source>
</reference>
<reference evidence="1" key="1">
    <citation type="submission" date="2020-10" db="EMBL/GenBank/DDBJ databases">
        <authorList>
            <person name="Gilroy R."/>
        </authorList>
    </citation>
    <scope>NUCLEOTIDE SEQUENCE</scope>
    <source>
        <strain evidence="1">13361</strain>
    </source>
</reference>
<proteinExistence type="predicted"/>
<dbReference type="AlphaFoldDB" id="A0A9D0Z1N9"/>
<accession>A0A9D0Z1N9</accession>
<sequence>MKNLVPCSACGSLHPAEALTEFDGQLLCSSCLHTETTRCQRCGQRIWSDSNAGDENTHLCQSCFDRYYTTCEDCGRVILQDDAYYDDDDDYEPRCYACHCNHTGTREIHDYYYKPEPEFFGQGSRYFGVELEIDGAGEDNSNARQILKLVNDGEERAYCKHDGSLDEGFEIVSHPMTLDYHCQHMPWKEVLDKARSLGYRSHQAGTCGLHVHINRTAFGNTLEEQDEVIARILYFFEKHWEEMLKFSRRTRSQLAQWAARYGLKEHPKDILLHAKGDRERYTCVNLLPYTTIEFRMFRGTLKYNTFLAVLQLLDRICDTALFCTDQEIQDMSWTTFVSGCTQPELIQYLKERRLYVNEPVHAEAEV</sequence>
<dbReference type="Gene3D" id="2.10.110.10">
    <property type="entry name" value="Cysteine Rich Protein"/>
    <property type="match status" value="1"/>
</dbReference>
<gene>
    <name evidence="1" type="ORF">IAB74_02715</name>
</gene>
<comment type="caution">
    <text evidence="1">The sequence shown here is derived from an EMBL/GenBank/DDBJ whole genome shotgun (WGS) entry which is preliminary data.</text>
</comment>
<dbReference type="InterPro" id="IPR022025">
    <property type="entry name" value="Amidoligase_2"/>
</dbReference>
<dbReference type="Pfam" id="PF12224">
    <property type="entry name" value="Amidoligase_2"/>
    <property type="match status" value="1"/>
</dbReference>
<evidence type="ECO:0000313" key="2">
    <source>
        <dbReference type="Proteomes" id="UP000886796"/>
    </source>
</evidence>
<dbReference type="Proteomes" id="UP000886796">
    <property type="component" value="Unassembled WGS sequence"/>
</dbReference>
<evidence type="ECO:0000313" key="1">
    <source>
        <dbReference type="EMBL" id="HIQ67407.1"/>
    </source>
</evidence>
<dbReference type="EMBL" id="DVFK01000038">
    <property type="protein sequence ID" value="HIQ67407.1"/>
    <property type="molecule type" value="Genomic_DNA"/>
</dbReference>